<accession>A0A9N9EK54</accession>
<evidence type="ECO:0000313" key="1">
    <source>
        <dbReference type="EMBL" id="CAG8681703.1"/>
    </source>
</evidence>
<organism evidence="1 2">
    <name type="scientific">Funneliformis mosseae</name>
    <name type="common">Endomycorrhizal fungus</name>
    <name type="synonym">Glomus mosseae</name>
    <dbReference type="NCBI Taxonomy" id="27381"/>
    <lineage>
        <taxon>Eukaryota</taxon>
        <taxon>Fungi</taxon>
        <taxon>Fungi incertae sedis</taxon>
        <taxon>Mucoromycota</taxon>
        <taxon>Glomeromycotina</taxon>
        <taxon>Glomeromycetes</taxon>
        <taxon>Glomerales</taxon>
        <taxon>Glomeraceae</taxon>
        <taxon>Funneliformis</taxon>
    </lineage>
</organism>
<dbReference type="AlphaFoldDB" id="A0A9N9EK54"/>
<reference evidence="1" key="1">
    <citation type="submission" date="2021-06" db="EMBL/GenBank/DDBJ databases">
        <authorList>
            <person name="Kallberg Y."/>
            <person name="Tangrot J."/>
            <person name="Rosling A."/>
        </authorList>
    </citation>
    <scope>NUCLEOTIDE SEQUENCE</scope>
    <source>
        <strain evidence="1">87-6 pot B 2015</strain>
    </source>
</reference>
<protein>
    <submittedName>
        <fullName evidence="1">13169_t:CDS:1</fullName>
    </submittedName>
</protein>
<comment type="caution">
    <text evidence="1">The sequence shown here is derived from an EMBL/GenBank/DDBJ whole genome shotgun (WGS) entry which is preliminary data.</text>
</comment>
<dbReference type="EMBL" id="CAJVPP010006777">
    <property type="protein sequence ID" value="CAG8681703.1"/>
    <property type="molecule type" value="Genomic_DNA"/>
</dbReference>
<sequence length="44" mass="5283">NNNANEIHNVDHWLQMVENWIKILDTENHLDNSEDIDKELLNIQ</sequence>
<evidence type="ECO:0000313" key="2">
    <source>
        <dbReference type="Proteomes" id="UP000789375"/>
    </source>
</evidence>
<keyword evidence="2" id="KW-1185">Reference proteome</keyword>
<gene>
    <name evidence="1" type="ORF">FMOSSE_LOCUS12925</name>
</gene>
<feature type="non-terminal residue" evidence="1">
    <location>
        <position position="44"/>
    </location>
</feature>
<proteinExistence type="predicted"/>
<dbReference type="Proteomes" id="UP000789375">
    <property type="component" value="Unassembled WGS sequence"/>
</dbReference>
<name>A0A9N9EK54_FUNMO</name>